<dbReference type="CDD" id="cd01131">
    <property type="entry name" value="PilT"/>
    <property type="match status" value="1"/>
</dbReference>
<dbReference type="PANTHER" id="PTHR30486">
    <property type="entry name" value="TWITCHING MOTILITY PROTEIN PILT"/>
    <property type="match status" value="1"/>
</dbReference>
<sequence>MKFNVSNLLEKIVDAGASDLHLTVGGPPIVRINRTLSAIDGFSDLTLEDLQFFLSQVLTQEQQDLLELNREVDFSVALGDKARFRVNAFYQRGYPAVAMRTIPSKIPALDSLNLPTTLDALTEIRQGLVLVVGPTGHGKSTTLAAMIDKINQTRSEHIITVEDPIEYMFSNKKSVIAQREMYLDTHSWDVSLRSMLRQDPDVVLIGEMRDHETMKSALTIAETGHLVFATLHTNSAAQTIDRIVDSFPEIQQKTIRLQLSQVLEAVISIRLLHSKDGKLHPATELLLASDAARSLIREGKSHQLDNVISTSGHIGMYSLEQSLAELVNGEKIGLDEALRACNRPDILRRLVKGK</sequence>
<reference evidence="3" key="2">
    <citation type="journal article" date="2021" name="Microbiome">
        <title>Successional dynamics and alternative stable states in a saline activated sludge microbial community over 9 years.</title>
        <authorList>
            <person name="Wang Y."/>
            <person name="Ye J."/>
            <person name="Ju F."/>
            <person name="Liu L."/>
            <person name="Boyd J.A."/>
            <person name="Deng Y."/>
            <person name="Parks D.H."/>
            <person name="Jiang X."/>
            <person name="Yin X."/>
            <person name="Woodcroft B.J."/>
            <person name="Tyson G.W."/>
            <person name="Hugenholtz P."/>
            <person name="Polz M.F."/>
            <person name="Zhang T."/>
        </authorList>
    </citation>
    <scope>NUCLEOTIDE SEQUENCE</scope>
    <source>
        <strain evidence="3">HKST-UBA79</strain>
    </source>
</reference>
<dbReference type="Pfam" id="PF00437">
    <property type="entry name" value="T2SSE"/>
    <property type="match status" value="1"/>
</dbReference>
<comment type="similarity">
    <text evidence="1">Belongs to the GSP E family.</text>
</comment>
<gene>
    <name evidence="3" type="ORF">KC980_01005</name>
</gene>
<dbReference type="Gene3D" id="3.40.50.300">
    <property type="entry name" value="P-loop containing nucleotide triphosphate hydrolases"/>
    <property type="match status" value="1"/>
</dbReference>
<dbReference type="NCBIfam" id="TIGR01420">
    <property type="entry name" value="pilT_fam"/>
    <property type="match status" value="1"/>
</dbReference>
<evidence type="ECO:0000256" key="1">
    <source>
        <dbReference type="ARBA" id="ARBA00006611"/>
    </source>
</evidence>
<organism evidence="3 4">
    <name type="scientific">candidate division WWE3 bacterium</name>
    <dbReference type="NCBI Taxonomy" id="2053526"/>
    <lineage>
        <taxon>Bacteria</taxon>
        <taxon>Katanobacteria</taxon>
    </lineage>
</organism>
<dbReference type="SUPFAM" id="SSF52540">
    <property type="entry name" value="P-loop containing nucleoside triphosphate hydrolases"/>
    <property type="match status" value="1"/>
</dbReference>
<name>A0A955ECH6_UNCKA</name>
<protein>
    <submittedName>
        <fullName evidence="3">PilT/PilU family type 4a pilus ATPase</fullName>
    </submittedName>
</protein>
<dbReference type="Proteomes" id="UP000740557">
    <property type="component" value="Unassembled WGS sequence"/>
</dbReference>
<dbReference type="EMBL" id="JAGQNX010000029">
    <property type="protein sequence ID" value="MCA9308066.1"/>
    <property type="molecule type" value="Genomic_DNA"/>
</dbReference>
<dbReference type="InterPro" id="IPR027417">
    <property type="entry name" value="P-loop_NTPase"/>
</dbReference>
<dbReference type="AlphaFoldDB" id="A0A955ECH6"/>
<evidence type="ECO:0000259" key="2">
    <source>
        <dbReference type="PROSITE" id="PS00662"/>
    </source>
</evidence>
<dbReference type="InterPro" id="IPR050921">
    <property type="entry name" value="T4SS_GSP_E_ATPase"/>
</dbReference>
<evidence type="ECO:0000313" key="4">
    <source>
        <dbReference type="Proteomes" id="UP000740557"/>
    </source>
</evidence>
<reference evidence="3" key="1">
    <citation type="submission" date="2020-04" db="EMBL/GenBank/DDBJ databases">
        <authorList>
            <person name="Zhang T."/>
        </authorList>
    </citation>
    <scope>NUCLEOTIDE SEQUENCE</scope>
    <source>
        <strain evidence="3">HKST-UBA79</strain>
    </source>
</reference>
<dbReference type="PROSITE" id="PS00662">
    <property type="entry name" value="T2SP_E"/>
    <property type="match status" value="1"/>
</dbReference>
<dbReference type="GO" id="GO:0016887">
    <property type="term" value="F:ATP hydrolysis activity"/>
    <property type="evidence" value="ECO:0007669"/>
    <property type="project" value="InterPro"/>
</dbReference>
<dbReference type="Gene3D" id="3.30.450.90">
    <property type="match status" value="1"/>
</dbReference>
<dbReference type="GO" id="GO:0005524">
    <property type="term" value="F:ATP binding"/>
    <property type="evidence" value="ECO:0007669"/>
    <property type="project" value="InterPro"/>
</dbReference>
<dbReference type="InterPro" id="IPR006321">
    <property type="entry name" value="PilT/PilU"/>
</dbReference>
<feature type="domain" description="Bacterial type II secretion system protein E" evidence="2">
    <location>
        <begin position="196"/>
        <end position="210"/>
    </location>
</feature>
<evidence type="ECO:0000313" key="3">
    <source>
        <dbReference type="EMBL" id="MCA9308066.1"/>
    </source>
</evidence>
<dbReference type="InterPro" id="IPR001482">
    <property type="entry name" value="T2SS/T4SS_dom"/>
</dbReference>
<proteinExistence type="inferred from homology"/>
<accession>A0A955ECH6</accession>
<comment type="caution">
    <text evidence="3">The sequence shown here is derived from an EMBL/GenBank/DDBJ whole genome shotgun (WGS) entry which is preliminary data.</text>
</comment>